<evidence type="ECO:0000313" key="2">
    <source>
        <dbReference type="Proteomes" id="UP000249396"/>
    </source>
</evidence>
<accession>A0A2W4QV28</accession>
<dbReference type="AlphaFoldDB" id="A0A2W4QV28"/>
<gene>
    <name evidence="1" type="ORF">DM484_20105</name>
</gene>
<reference evidence="1 2" key="1">
    <citation type="journal article" date="2018" name="Aquat. Microb. Ecol.">
        <title>Gammaproteobacterial methanotrophs dominate.</title>
        <authorList>
            <person name="Rissanen A.J."/>
            <person name="Saarenheimo J."/>
            <person name="Tiirola M."/>
            <person name="Peura S."/>
            <person name="Aalto S.L."/>
            <person name="Karvinen A."/>
            <person name="Nykanen H."/>
        </authorList>
    </citation>
    <scope>NUCLEOTIDE SEQUENCE [LARGE SCALE GENOMIC DNA]</scope>
    <source>
        <strain evidence="1">AMbin10</strain>
    </source>
</reference>
<dbReference type="Proteomes" id="UP000249396">
    <property type="component" value="Unassembled WGS sequence"/>
</dbReference>
<name>A0A2W4QV28_9GAMM</name>
<evidence type="ECO:0000313" key="1">
    <source>
        <dbReference type="EMBL" id="PZN74916.1"/>
    </source>
</evidence>
<dbReference type="Pfam" id="PF14076">
    <property type="entry name" value="DUF4258"/>
    <property type="match status" value="1"/>
</dbReference>
<dbReference type="EMBL" id="QJPH01000408">
    <property type="protein sequence ID" value="PZN74916.1"/>
    <property type="molecule type" value="Genomic_DNA"/>
</dbReference>
<sequence length="102" mass="11432">MISLDWIKRCVVTQTYRYSRHGDRERQNDALGLEEIEQAILNGRILEQYSDTGRGESCLLAGFTDAGKPVHVVCGGMGDSLVIVTVYIPTPPKFKNLYERGN</sequence>
<evidence type="ECO:0008006" key="3">
    <source>
        <dbReference type="Google" id="ProtNLM"/>
    </source>
</evidence>
<proteinExistence type="predicted"/>
<comment type="caution">
    <text evidence="1">The sequence shown here is derived from an EMBL/GenBank/DDBJ whole genome shotgun (WGS) entry which is preliminary data.</text>
</comment>
<protein>
    <recommendedName>
        <fullName evidence="3">DUF4258 domain-containing protein</fullName>
    </recommendedName>
</protein>
<dbReference type="InterPro" id="IPR025354">
    <property type="entry name" value="DUF4258"/>
</dbReference>
<organism evidence="1 2">
    <name type="scientific">Candidatus Methylumidiphilus alinenensis</name>
    <dbReference type="NCBI Taxonomy" id="2202197"/>
    <lineage>
        <taxon>Bacteria</taxon>
        <taxon>Pseudomonadati</taxon>
        <taxon>Pseudomonadota</taxon>
        <taxon>Gammaproteobacteria</taxon>
        <taxon>Methylococcales</taxon>
        <taxon>Candidatus Methylumidiphilus</taxon>
    </lineage>
</organism>